<evidence type="ECO:0000256" key="5">
    <source>
        <dbReference type="ARBA" id="ARBA00022723"/>
    </source>
</evidence>
<evidence type="ECO:0000256" key="10">
    <source>
        <dbReference type="PIRNR" id="PIRNR006268"/>
    </source>
</evidence>
<evidence type="ECO:0000256" key="11">
    <source>
        <dbReference type="PIRSR" id="PIRSR006268-2"/>
    </source>
</evidence>
<dbReference type="Pfam" id="PF02424">
    <property type="entry name" value="ApbE"/>
    <property type="match status" value="1"/>
</dbReference>
<feature type="binding site" evidence="11">
    <location>
        <position position="284"/>
    </location>
    <ligand>
        <name>Mg(2+)</name>
        <dbReference type="ChEBI" id="CHEBI:18420"/>
    </ligand>
</feature>
<dbReference type="Gene3D" id="3.10.520.10">
    <property type="entry name" value="ApbE-like domains"/>
    <property type="match status" value="1"/>
</dbReference>
<keyword evidence="7 10" id="KW-0460">Magnesium</keyword>
<dbReference type="SUPFAM" id="SSF143631">
    <property type="entry name" value="ApbE-like"/>
    <property type="match status" value="1"/>
</dbReference>
<dbReference type="InterPro" id="IPR003374">
    <property type="entry name" value="ApbE-like_sf"/>
</dbReference>
<dbReference type="InterPro" id="IPR024932">
    <property type="entry name" value="ApbE"/>
</dbReference>
<evidence type="ECO:0000256" key="8">
    <source>
        <dbReference type="ARBA" id="ARBA00031306"/>
    </source>
</evidence>
<evidence type="ECO:0000256" key="7">
    <source>
        <dbReference type="ARBA" id="ARBA00022842"/>
    </source>
</evidence>
<accession>A0A2A4G381</accession>
<comment type="caution">
    <text evidence="12">The sequence shown here is derived from an EMBL/GenBank/DDBJ whole genome shotgun (WGS) entry which is preliminary data.</text>
</comment>
<comment type="similarity">
    <text evidence="10">Belongs to the ApbE family.</text>
</comment>
<proteinExistence type="inferred from homology"/>
<keyword evidence="13" id="KW-1185">Reference proteome</keyword>
<dbReference type="PIRSF" id="PIRSF006268">
    <property type="entry name" value="ApbE"/>
    <property type="match status" value="1"/>
</dbReference>
<evidence type="ECO:0000313" key="12">
    <source>
        <dbReference type="EMBL" id="PCE63429.1"/>
    </source>
</evidence>
<evidence type="ECO:0000256" key="2">
    <source>
        <dbReference type="ARBA" id="ARBA00016337"/>
    </source>
</evidence>
<dbReference type="PANTHER" id="PTHR30040">
    <property type="entry name" value="THIAMINE BIOSYNTHESIS LIPOPROTEIN APBE"/>
    <property type="match status" value="1"/>
</dbReference>
<dbReference type="EC" id="2.7.1.180" evidence="1 10"/>
<comment type="catalytic activity">
    <reaction evidence="9 10">
        <text>L-threonyl-[protein] + FAD = FMN-L-threonyl-[protein] + AMP + H(+)</text>
        <dbReference type="Rhea" id="RHEA:36847"/>
        <dbReference type="Rhea" id="RHEA-COMP:11060"/>
        <dbReference type="Rhea" id="RHEA-COMP:11061"/>
        <dbReference type="ChEBI" id="CHEBI:15378"/>
        <dbReference type="ChEBI" id="CHEBI:30013"/>
        <dbReference type="ChEBI" id="CHEBI:57692"/>
        <dbReference type="ChEBI" id="CHEBI:74257"/>
        <dbReference type="ChEBI" id="CHEBI:456215"/>
        <dbReference type="EC" id="2.7.1.180"/>
    </reaction>
</comment>
<comment type="cofactor">
    <cofactor evidence="11">
        <name>Mg(2+)</name>
        <dbReference type="ChEBI" id="CHEBI:18420"/>
    </cofactor>
    <cofactor evidence="11">
        <name>Mn(2+)</name>
        <dbReference type="ChEBI" id="CHEBI:29035"/>
    </cofactor>
    <text evidence="11">Magnesium. Can also use manganese.</text>
</comment>
<feature type="binding site" evidence="11">
    <location>
        <position position="165"/>
    </location>
    <ligand>
        <name>Mg(2+)</name>
        <dbReference type="ChEBI" id="CHEBI:18420"/>
    </ligand>
</feature>
<name>A0A2A4G381_9FLAO</name>
<sequence>MKVWWKYSWIMVLIACQPKKAEVKNVNYGPALGTSYSLVYFTESEVDYQQQIDSVFEVVNKSMSTYIPDSDISKINAGNTNIAVDHMFREVFELSSDIHKKSGGYFDPTVGTLVNAWGFGPGKQIQLDSARVDSLLDYVGFNKVSLGTDNQITKADAHIYFDFNAVAKGYAIDRLAVMLEEKGVENFLVEVGGEIVVKGRQIEKQKPWTVGIDDPQGFDRNHPKILLHLKEGQALASSGNYRKFRVDSVSGQKYVHTIDPKTGWTKNSNILGTSVIAPNCATADAYATTFMALDLADSKALVQSLSDIEAFIIYVDEAGNTQQFITEGFQRCIVN</sequence>
<gene>
    <name evidence="12" type="ORF">B7P33_14540</name>
</gene>
<dbReference type="RefSeq" id="WP_097443382.1">
    <property type="nucleotide sequence ID" value="NZ_NBWU01000005.1"/>
</dbReference>
<dbReference type="GO" id="GO:0016740">
    <property type="term" value="F:transferase activity"/>
    <property type="evidence" value="ECO:0007669"/>
    <property type="project" value="UniProtKB-UniRule"/>
</dbReference>
<keyword evidence="3 10" id="KW-0285">Flavoprotein</keyword>
<dbReference type="OrthoDB" id="9778595at2"/>
<organism evidence="12 13">
    <name type="scientific">Sediminicola luteus</name>
    <dbReference type="NCBI Taxonomy" id="319238"/>
    <lineage>
        <taxon>Bacteria</taxon>
        <taxon>Pseudomonadati</taxon>
        <taxon>Bacteroidota</taxon>
        <taxon>Flavobacteriia</taxon>
        <taxon>Flavobacteriales</taxon>
        <taxon>Flavobacteriaceae</taxon>
        <taxon>Sediminicola</taxon>
    </lineage>
</organism>
<dbReference type="GO" id="GO:0046872">
    <property type="term" value="F:metal ion binding"/>
    <property type="evidence" value="ECO:0007669"/>
    <property type="project" value="UniProtKB-UniRule"/>
</dbReference>
<dbReference type="EMBL" id="NBWU01000005">
    <property type="protein sequence ID" value="PCE63429.1"/>
    <property type="molecule type" value="Genomic_DNA"/>
</dbReference>
<dbReference type="Proteomes" id="UP000219559">
    <property type="component" value="Unassembled WGS sequence"/>
</dbReference>
<reference evidence="12 13" key="1">
    <citation type="submission" date="2017-04" db="EMBL/GenBank/DDBJ databases">
        <title>A new member of the family Flavobacteriaceae isolated from ascidians.</title>
        <authorList>
            <person name="Chen L."/>
        </authorList>
    </citation>
    <scope>NUCLEOTIDE SEQUENCE [LARGE SCALE GENOMIC DNA]</scope>
    <source>
        <strain evidence="12 13">HQA918</strain>
    </source>
</reference>
<protein>
    <recommendedName>
        <fullName evidence="2 10">FAD:protein FMN transferase</fullName>
        <ecNumber evidence="1 10">2.7.1.180</ecNumber>
    </recommendedName>
    <alternativeName>
        <fullName evidence="8 10">Flavin transferase</fullName>
    </alternativeName>
</protein>
<dbReference type="PANTHER" id="PTHR30040:SF2">
    <property type="entry name" value="FAD:PROTEIN FMN TRANSFERASE"/>
    <property type="match status" value="1"/>
</dbReference>
<feature type="binding site" evidence="11">
    <location>
        <position position="288"/>
    </location>
    <ligand>
        <name>Mg(2+)</name>
        <dbReference type="ChEBI" id="CHEBI:18420"/>
    </ligand>
</feature>
<evidence type="ECO:0000256" key="4">
    <source>
        <dbReference type="ARBA" id="ARBA00022679"/>
    </source>
</evidence>
<evidence type="ECO:0000256" key="1">
    <source>
        <dbReference type="ARBA" id="ARBA00011955"/>
    </source>
</evidence>
<keyword evidence="6 10" id="KW-0274">FAD</keyword>
<keyword evidence="4 10" id="KW-0808">Transferase</keyword>
<keyword evidence="5 10" id="KW-0479">Metal-binding</keyword>
<evidence type="ECO:0000256" key="6">
    <source>
        <dbReference type="ARBA" id="ARBA00022827"/>
    </source>
</evidence>
<evidence type="ECO:0000256" key="3">
    <source>
        <dbReference type="ARBA" id="ARBA00022630"/>
    </source>
</evidence>
<dbReference type="AlphaFoldDB" id="A0A2A4G381"/>
<evidence type="ECO:0000256" key="9">
    <source>
        <dbReference type="ARBA" id="ARBA00048540"/>
    </source>
</evidence>
<evidence type="ECO:0000313" key="13">
    <source>
        <dbReference type="Proteomes" id="UP000219559"/>
    </source>
</evidence>